<gene>
    <name evidence="1" type="ORF">P171DRAFT_356297</name>
</gene>
<organism evidence="1 2">
    <name type="scientific">Karstenula rhodostoma CBS 690.94</name>
    <dbReference type="NCBI Taxonomy" id="1392251"/>
    <lineage>
        <taxon>Eukaryota</taxon>
        <taxon>Fungi</taxon>
        <taxon>Dikarya</taxon>
        <taxon>Ascomycota</taxon>
        <taxon>Pezizomycotina</taxon>
        <taxon>Dothideomycetes</taxon>
        <taxon>Pleosporomycetidae</taxon>
        <taxon>Pleosporales</taxon>
        <taxon>Massarineae</taxon>
        <taxon>Didymosphaeriaceae</taxon>
        <taxon>Karstenula</taxon>
    </lineage>
</organism>
<sequence length="264" mass="29965">IRKKIYTHLLTVPGLICVRQKHTSYHNEEKAFLYAEARLLLPGIAYALPQLTVGGFKVRFSRLGGDAGILGVCREVYGEARGVLYGANTFEIVCPNLELSPPPDYKIPLFPRGCARHVRSLSIRVRALYPLKWLLNGGYGELKDAYRGLERLDIIFEMDDARKGAATMLGKKEREGWVAYVTRLHTHLSTTLFEIPRQHRLPIWIHLRVLFDGEAYDNRAEPSPYDAVGPCNASLTDAAEERLRRYHLKRGLAEAFEMCKRGGR</sequence>
<dbReference type="OrthoDB" id="2951834at2759"/>
<dbReference type="Proteomes" id="UP000799764">
    <property type="component" value="Unassembled WGS sequence"/>
</dbReference>
<keyword evidence="2" id="KW-1185">Reference proteome</keyword>
<proteinExistence type="predicted"/>
<protein>
    <submittedName>
        <fullName evidence="1">Uncharacterized protein</fullName>
    </submittedName>
</protein>
<dbReference type="EMBL" id="MU001497">
    <property type="protein sequence ID" value="KAF2447327.1"/>
    <property type="molecule type" value="Genomic_DNA"/>
</dbReference>
<reference evidence="1" key="1">
    <citation type="journal article" date="2020" name="Stud. Mycol.">
        <title>101 Dothideomycetes genomes: a test case for predicting lifestyles and emergence of pathogens.</title>
        <authorList>
            <person name="Haridas S."/>
            <person name="Albert R."/>
            <person name="Binder M."/>
            <person name="Bloem J."/>
            <person name="Labutti K."/>
            <person name="Salamov A."/>
            <person name="Andreopoulos B."/>
            <person name="Baker S."/>
            <person name="Barry K."/>
            <person name="Bills G."/>
            <person name="Bluhm B."/>
            <person name="Cannon C."/>
            <person name="Castanera R."/>
            <person name="Culley D."/>
            <person name="Daum C."/>
            <person name="Ezra D."/>
            <person name="Gonzalez J."/>
            <person name="Henrissat B."/>
            <person name="Kuo A."/>
            <person name="Liang C."/>
            <person name="Lipzen A."/>
            <person name="Lutzoni F."/>
            <person name="Magnuson J."/>
            <person name="Mondo S."/>
            <person name="Nolan M."/>
            <person name="Ohm R."/>
            <person name="Pangilinan J."/>
            <person name="Park H.-J."/>
            <person name="Ramirez L."/>
            <person name="Alfaro M."/>
            <person name="Sun H."/>
            <person name="Tritt A."/>
            <person name="Yoshinaga Y."/>
            <person name="Zwiers L.-H."/>
            <person name="Turgeon B."/>
            <person name="Goodwin S."/>
            <person name="Spatafora J."/>
            <person name="Crous P."/>
            <person name="Grigoriev I."/>
        </authorList>
    </citation>
    <scope>NUCLEOTIDE SEQUENCE</scope>
    <source>
        <strain evidence="1">CBS 690.94</strain>
    </source>
</reference>
<comment type="caution">
    <text evidence="1">The sequence shown here is derived from an EMBL/GenBank/DDBJ whole genome shotgun (WGS) entry which is preliminary data.</text>
</comment>
<name>A0A9P4PNP8_9PLEO</name>
<dbReference type="AlphaFoldDB" id="A0A9P4PNP8"/>
<evidence type="ECO:0000313" key="2">
    <source>
        <dbReference type="Proteomes" id="UP000799764"/>
    </source>
</evidence>
<evidence type="ECO:0000313" key="1">
    <source>
        <dbReference type="EMBL" id="KAF2447327.1"/>
    </source>
</evidence>
<accession>A0A9P4PNP8</accession>
<feature type="non-terminal residue" evidence="1">
    <location>
        <position position="1"/>
    </location>
</feature>